<reference evidence="1 2" key="1">
    <citation type="journal article" date="2014" name="FEMS Microbiol. Lett.">
        <title>Genome sequencing analysis reveals virulence-related gene content of Ochrobactrum intermedium strain 229E, a urease-positive strain isolated from the human gastric niche.</title>
        <authorList>
            <person name="Kulkarni G.J."/>
            <person name="Shetty S."/>
            <person name="Dharne M.S."/>
            <person name="Shouche Y.S."/>
        </authorList>
    </citation>
    <scope>NUCLEOTIDE SEQUENCE [LARGE SCALE GENOMIC DNA]</scope>
    <source>
        <strain evidence="1 2">229E</strain>
    </source>
</reference>
<name>U4VHH7_9HYPH</name>
<dbReference type="EMBL" id="ASXJ01000098">
    <property type="protein sequence ID" value="ERM02246.1"/>
    <property type="molecule type" value="Genomic_DNA"/>
</dbReference>
<proteinExistence type="predicted"/>
<gene>
    <name evidence="1" type="ORF">Q644_02135</name>
</gene>
<organism evidence="1 2">
    <name type="scientific">Brucella intermedia 229E</name>
    <dbReference type="NCBI Taxonomy" id="1337887"/>
    <lineage>
        <taxon>Bacteria</taxon>
        <taxon>Pseudomonadati</taxon>
        <taxon>Pseudomonadota</taxon>
        <taxon>Alphaproteobacteria</taxon>
        <taxon>Hyphomicrobiales</taxon>
        <taxon>Brucellaceae</taxon>
        <taxon>Brucella/Ochrobactrum group</taxon>
        <taxon>Brucella</taxon>
    </lineage>
</organism>
<evidence type="ECO:0000313" key="2">
    <source>
        <dbReference type="Proteomes" id="UP000016842"/>
    </source>
</evidence>
<comment type="caution">
    <text evidence="1">The sequence shown here is derived from an EMBL/GenBank/DDBJ whole genome shotgun (WGS) entry which is preliminary data.</text>
</comment>
<evidence type="ECO:0000313" key="1">
    <source>
        <dbReference type="EMBL" id="ERM02246.1"/>
    </source>
</evidence>
<dbReference type="Proteomes" id="UP000016842">
    <property type="component" value="Unassembled WGS sequence"/>
</dbReference>
<protein>
    <submittedName>
        <fullName evidence="1">Uncharacterized protein</fullName>
    </submittedName>
</protein>
<dbReference type="AlphaFoldDB" id="U4VHH7"/>
<sequence>METDIAQDFRTHSISQADILETYHRAVSLQLSAR</sequence>
<accession>U4VHH7</accession>